<reference evidence="1" key="1">
    <citation type="submission" date="2020-10" db="EMBL/GenBank/DDBJ databases">
        <authorList>
            <person name="Gilroy R."/>
        </authorList>
    </citation>
    <scope>NUCLEOTIDE SEQUENCE</scope>
    <source>
        <strain evidence="1">ChiGjej1B1-24693</strain>
    </source>
</reference>
<dbReference type="AlphaFoldDB" id="A0A9D1KMJ0"/>
<evidence type="ECO:0000313" key="2">
    <source>
        <dbReference type="Proteomes" id="UP000886842"/>
    </source>
</evidence>
<comment type="caution">
    <text evidence="1">The sequence shown here is derived from an EMBL/GenBank/DDBJ whole genome shotgun (WGS) entry which is preliminary data.</text>
</comment>
<name>A0A9D1KMJ0_9ACTN</name>
<proteinExistence type="predicted"/>
<sequence>MRSAVVRRLWATALLAAVLVVAGCTPAARSELPRELRGPEVNSARQKAIGAADEDLRRLTGSAPLKANLDGCRDLRPRHAGISWRCAVVRTATVSNADAVAGLDDQHARLLDHGCAAFPGLATTRDRLASGIAVAELAEVTYHCPDSTIVSVRFSEPHDDDLAAKLDLTTLAHGPGAANVVSSQPVARANLDRLSDDRSQRLIMVVSVVRSYWSTPAE</sequence>
<gene>
    <name evidence="1" type="ORF">IAA98_09210</name>
</gene>
<dbReference type="Proteomes" id="UP000886842">
    <property type="component" value="Unassembled WGS sequence"/>
</dbReference>
<evidence type="ECO:0000313" key="1">
    <source>
        <dbReference type="EMBL" id="HIT75750.1"/>
    </source>
</evidence>
<protein>
    <recommendedName>
        <fullName evidence="3">Lipoprotein</fullName>
    </recommendedName>
</protein>
<dbReference type="PROSITE" id="PS51257">
    <property type="entry name" value="PROKAR_LIPOPROTEIN"/>
    <property type="match status" value="1"/>
</dbReference>
<reference evidence="1" key="2">
    <citation type="journal article" date="2021" name="PeerJ">
        <title>Extensive microbial diversity within the chicken gut microbiome revealed by metagenomics and culture.</title>
        <authorList>
            <person name="Gilroy R."/>
            <person name="Ravi A."/>
            <person name="Getino M."/>
            <person name="Pursley I."/>
            <person name="Horton D.L."/>
            <person name="Alikhan N.F."/>
            <person name="Baker D."/>
            <person name="Gharbi K."/>
            <person name="Hall N."/>
            <person name="Watson M."/>
            <person name="Adriaenssens E.M."/>
            <person name="Foster-Nyarko E."/>
            <person name="Jarju S."/>
            <person name="Secka A."/>
            <person name="Antonio M."/>
            <person name="Oren A."/>
            <person name="Chaudhuri R.R."/>
            <person name="La Ragione R."/>
            <person name="Hildebrand F."/>
            <person name="Pallen M.J."/>
        </authorList>
    </citation>
    <scope>NUCLEOTIDE SEQUENCE</scope>
    <source>
        <strain evidence="1">ChiGjej1B1-24693</strain>
    </source>
</reference>
<accession>A0A9D1KMJ0</accession>
<evidence type="ECO:0008006" key="3">
    <source>
        <dbReference type="Google" id="ProtNLM"/>
    </source>
</evidence>
<dbReference type="EMBL" id="DVLP01000275">
    <property type="protein sequence ID" value="HIT75750.1"/>
    <property type="molecule type" value="Genomic_DNA"/>
</dbReference>
<organism evidence="1 2">
    <name type="scientific">Candidatus Avipropionibacterium avicola</name>
    <dbReference type="NCBI Taxonomy" id="2840701"/>
    <lineage>
        <taxon>Bacteria</taxon>
        <taxon>Bacillati</taxon>
        <taxon>Actinomycetota</taxon>
        <taxon>Actinomycetes</taxon>
        <taxon>Propionibacteriales</taxon>
        <taxon>Propionibacteriaceae</taxon>
        <taxon>Propionibacteriaceae incertae sedis</taxon>
        <taxon>Candidatus Avipropionibacterium</taxon>
    </lineage>
</organism>